<accession>A0ABW4DFY5</accession>
<protein>
    <submittedName>
        <fullName evidence="2">Uncharacterized protein</fullName>
    </submittedName>
</protein>
<organism evidence="2 3">
    <name type="scientific">Paenibacillus farraposensis</name>
    <dbReference type="NCBI Taxonomy" id="2807095"/>
    <lineage>
        <taxon>Bacteria</taxon>
        <taxon>Bacillati</taxon>
        <taxon>Bacillota</taxon>
        <taxon>Bacilli</taxon>
        <taxon>Bacillales</taxon>
        <taxon>Paenibacillaceae</taxon>
        <taxon>Paenibacillus</taxon>
    </lineage>
</organism>
<keyword evidence="3" id="KW-1185">Reference proteome</keyword>
<reference evidence="3" key="1">
    <citation type="journal article" date="2019" name="Int. J. Syst. Evol. Microbiol.">
        <title>The Global Catalogue of Microorganisms (GCM) 10K type strain sequencing project: providing services to taxonomists for standard genome sequencing and annotation.</title>
        <authorList>
            <consortium name="The Broad Institute Genomics Platform"/>
            <consortium name="The Broad Institute Genome Sequencing Center for Infectious Disease"/>
            <person name="Wu L."/>
            <person name="Ma J."/>
        </authorList>
    </citation>
    <scope>NUCLEOTIDE SEQUENCE [LARGE SCALE GENOMIC DNA]</scope>
    <source>
        <strain evidence="3">CCM 9147</strain>
    </source>
</reference>
<feature type="chain" id="PRO_5047305356" evidence="1">
    <location>
        <begin position="23"/>
        <end position="77"/>
    </location>
</feature>
<keyword evidence="1" id="KW-0732">Signal</keyword>
<comment type="caution">
    <text evidence="2">The sequence shown here is derived from an EMBL/GenBank/DDBJ whole genome shotgun (WGS) entry which is preliminary data.</text>
</comment>
<gene>
    <name evidence="2" type="ORF">ACFQ5D_19940</name>
</gene>
<proteinExistence type="predicted"/>
<dbReference type="RefSeq" id="WP_229524160.1">
    <property type="nucleotide sequence ID" value="NZ_JAFFQR010000063.1"/>
</dbReference>
<sequence length="77" mass="8177">MKKGSKALAAVIILGATLVAPAVAPSKAAAGLSAFEQSRLAEYWSLVESNTHCFIGYNLFYATHDPRGTLGDHENDI</sequence>
<evidence type="ECO:0000256" key="1">
    <source>
        <dbReference type="SAM" id="SignalP"/>
    </source>
</evidence>
<dbReference type="Proteomes" id="UP001597340">
    <property type="component" value="Unassembled WGS sequence"/>
</dbReference>
<evidence type="ECO:0000313" key="3">
    <source>
        <dbReference type="Proteomes" id="UP001597340"/>
    </source>
</evidence>
<feature type="signal peptide" evidence="1">
    <location>
        <begin position="1"/>
        <end position="22"/>
    </location>
</feature>
<name>A0ABW4DFY5_9BACL</name>
<dbReference type="EMBL" id="JBHTNZ010000036">
    <property type="protein sequence ID" value="MFD1463582.1"/>
    <property type="molecule type" value="Genomic_DNA"/>
</dbReference>
<evidence type="ECO:0000313" key="2">
    <source>
        <dbReference type="EMBL" id="MFD1463582.1"/>
    </source>
</evidence>